<keyword evidence="9" id="KW-0732">Signal</keyword>
<dbReference type="PROSITE" id="PS52035">
    <property type="entry name" value="PEPTIDASE_M14"/>
    <property type="match status" value="1"/>
</dbReference>
<feature type="compositionally biased region" description="Acidic residues" evidence="18">
    <location>
        <begin position="182"/>
        <end position="194"/>
    </location>
</feature>
<keyword evidence="10" id="KW-0378">Hydrolase</keyword>
<dbReference type="FunFam" id="3.40.630.10:FF:000040">
    <property type="entry name" value="zinc carboxypeptidase"/>
    <property type="match status" value="1"/>
</dbReference>
<dbReference type="PROSITE" id="PS00132">
    <property type="entry name" value="CARBOXYPEPT_ZN_1"/>
    <property type="match status" value="1"/>
</dbReference>
<dbReference type="EMBL" id="JAAAJA010000291">
    <property type="protein sequence ID" value="KAG0256614.1"/>
    <property type="molecule type" value="Genomic_DNA"/>
</dbReference>
<comment type="subcellular location">
    <subcellularLocation>
        <location evidence="3">Secreted</location>
    </subcellularLocation>
</comment>
<dbReference type="Gene3D" id="3.30.70.340">
    <property type="entry name" value="Metallocarboxypeptidase-like"/>
    <property type="match status" value="1"/>
</dbReference>
<feature type="region of interest" description="Disordered" evidence="18">
    <location>
        <begin position="173"/>
        <end position="195"/>
    </location>
</feature>
<evidence type="ECO:0000256" key="6">
    <source>
        <dbReference type="ARBA" id="ARBA00022645"/>
    </source>
</evidence>
<dbReference type="GO" id="GO:0006508">
    <property type="term" value="P:proteolysis"/>
    <property type="evidence" value="ECO:0007669"/>
    <property type="project" value="UniProtKB-KW"/>
</dbReference>
<keyword evidence="6" id="KW-0121">Carboxypeptidase</keyword>
<feature type="active site" description="Proton donor/acceptor" evidence="17">
    <location>
        <position position="439"/>
    </location>
</feature>
<gene>
    <name evidence="20" type="primary">ECM14</name>
    <name evidence="20" type="ORF">BG011_004432</name>
</gene>
<sequence>MARRPQHNSNSDNDDIGTYARFDGEQVLRMELSSPEQLKQLEAIVEEHNLDLWSNLRIGNVDVRVPSDKLEAFKAATSTIPSTVMIPNLQDLVPEHAPASLLHTKQQNNWNFTDNSFWHNYHDFETLNNFTEAMVQQYPDLVKRISIGHTYEGREIFGMSIHGFKPKKKKKADLSDHHSWDVDEEEDDDEEVDMEEKNKKFTSWRSWIPGHARRMAKKPSKPKKHPKAIIIHAGQHAREWIGPAVVTYIAKELILGYRNNKKITRLVNQFEFVIVPLLNADGYVYTWETNRMWRKNRQPTSIPLCPGVDPNRSWGYMWNTGGGSSNPCSEGYTGPEAFAAHEAKMMADYISKRKNVIAYLDFHAYAQLWMSPFGEDCSKIPRDDEDIVEASMGAVKALQNVNGKKFTVGSICNVFERTTGNSIDWTYGVANVKYSYFVELRDTGLYGFLLPESEILPSSEETMAAVTYLSNFIRIREKQWGNLD</sequence>
<keyword evidence="15" id="KW-1015">Disulfide bond</keyword>
<proteinExistence type="inferred from homology"/>
<comment type="cofactor">
    <cofactor evidence="1">
        <name>Zn(2+)</name>
        <dbReference type="ChEBI" id="CHEBI:29105"/>
    </cofactor>
</comment>
<keyword evidence="12" id="KW-0843">Virulence</keyword>
<dbReference type="SUPFAM" id="SSF54897">
    <property type="entry name" value="Protease propeptides/inhibitors"/>
    <property type="match status" value="1"/>
</dbReference>
<keyword evidence="21" id="KW-1185">Reference proteome</keyword>
<reference evidence="20" key="1">
    <citation type="journal article" date="2020" name="Fungal Divers.">
        <title>Resolving the Mortierellaceae phylogeny through synthesis of multi-gene phylogenetics and phylogenomics.</title>
        <authorList>
            <person name="Vandepol N."/>
            <person name="Liber J."/>
            <person name="Desiro A."/>
            <person name="Na H."/>
            <person name="Kennedy M."/>
            <person name="Barry K."/>
            <person name="Grigoriev I.V."/>
            <person name="Miller A.N."/>
            <person name="O'Donnell K."/>
            <person name="Stajich J.E."/>
            <person name="Bonito G."/>
        </authorList>
    </citation>
    <scope>NUCLEOTIDE SEQUENCE</scope>
    <source>
        <strain evidence="20">KOD948</strain>
    </source>
</reference>
<evidence type="ECO:0000256" key="10">
    <source>
        <dbReference type="ARBA" id="ARBA00022801"/>
    </source>
</evidence>
<accession>A0A9P6PYC6</accession>
<evidence type="ECO:0000256" key="9">
    <source>
        <dbReference type="ARBA" id="ARBA00022729"/>
    </source>
</evidence>
<keyword evidence="11" id="KW-0862">Zinc</keyword>
<evidence type="ECO:0000256" key="5">
    <source>
        <dbReference type="ARBA" id="ARBA00022525"/>
    </source>
</evidence>
<dbReference type="Pfam" id="PF02244">
    <property type="entry name" value="Propep_M14"/>
    <property type="match status" value="1"/>
</dbReference>
<dbReference type="InterPro" id="IPR036990">
    <property type="entry name" value="M14A-like_propep"/>
</dbReference>
<dbReference type="GO" id="GO:0005615">
    <property type="term" value="C:extracellular space"/>
    <property type="evidence" value="ECO:0007669"/>
    <property type="project" value="TreeGrafter"/>
</dbReference>
<evidence type="ECO:0000256" key="11">
    <source>
        <dbReference type="ARBA" id="ARBA00022833"/>
    </source>
</evidence>
<evidence type="ECO:0000256" key="3">
    <source>
        <dbReference type="ARBA" id="ARBA00004613"/>
    </source>
</evidence>
<evidence type="ECO:0000256" key="13">
    <source>
        <dbReference type="ARBA" id="ARBA00023049"/>
    </source>
</evidence>
<evidence type="ECO:0000313" key="21">
    <source>
        <dbReference type="Proteomes" id="UP000726737"/>
    </source>
</evidence>
<dbReference type="Proteomes" id="UP000726737">
    <property type="component" value="Unassembled WGS sequence"/>
</dbReference>
<dbReference type="PRINTS" id="PR00765">
    <property type="entry name" value="CRBOXYPTASEA"/>
</dbReference>
<dbReference type="InterPro" id="IPR003146">
    <property type="entry name" value="M14A_act_pep"/>
</dbReference>
<keyword evidence="14" id="KW-0865">Zymogen</keyword>
<name>A0A9P6PYC6_9FUNG</name>
<dbReference type="SUPFAM" id="SSF53187">
    <property type="entry name" value="Zn-dependent exopeptidases"/>
    <property type="match status" value="1"/>
</dbReference>
<comment type="function">
    <text evidence="2">Extracellular metalloprotease that contributes to pathogenicity.</text>
</comment>
<dbReference type="CDD" id="cd03860">
    <property type="entry name" value="M14_CP_A-B_like"/>
    <property type="match status" value="1"/>
</dbReference>
<evidence type="ECO:0000256" key="7">
    <source>
        <dbReference type="ARBA" id="ARBA00022670"/>
    </source>
</evidence>
<dbReference type="Pfam" id="PF00246">
    <property type="entry name" value="Peptidase_M14"/>
    <property type="match status" value="1"/>
</dbReference>
<dbReference type="InterPro" id="IPR000834">
    <property type="entry name" value="Peptidase_M14"/>
</dbReference>
<evidence type="ECO:0000256" key="8">
    <source>
        <dbReference type="ARBA" id="ARBA00022723"/>
    </source>
</evidence>
<dbReference type="AlphaFoldDB" id="A0A9P6PYC6"/>
<keyword evidence="8" id="KW-0479">Metal-binding</keyword>
<dbReference type="InterPro" id="IPR057246">
    <property type="entry name" value="CARBOXYPEPT_ZN_1"/>
</dbReference>
<feature type="domain" description="Peptidase M14" evidence="19">
    <location>
        <begin position="120"/>
        <end position="473"/>
    </location>
</feature>
<dbReference type="OrthoDB" id="3626597at2759"/>
<evidence type="ECO:0000256" key="1">
    <source>
        <dbReference type="ARBA" id="ARBA00001947"/>
    </source>
</evidence>
<protein>
    <recommendedName>
        <fullName evidence="16">Carboxypeptidase M14A</fullName>
    </recommendedName>
</protein>
<dbReference type="Gene3D" id="3.40.630.10">
    <property type="entry name" value="Zn peptidases"/>
    <property type="match status" value="1"/>
</dbReference>
<comment type="similarity">
    <text evidence="4 17">Belongs to the peptidase M14 family.</text>
</comment>
<evidence type="ECO:0000256" key="15">
    <source>
        <dbReference type="ARBA" id="ARBA00023157"/>
    </source>
</evidence>
<evidence type="ECO:0000256" key="12">
    <source>
        <dbReference type="ARBA" id="ARBA00023026"/>
    </source>
</evidence>
<keyword evidence="5" id="KW-0964">Secreted</keyword>
<dbReference type="GO" id="GO:0004181">
    <property type="term" value="F:metallocarboxypeptidase activity"/>
    <property type="evidence" value="ECO:0007669"/>
    <property type="project" value="InterPro"/>
</dbReference>
<evidence type="ECO:0000256" key="4">
    <source>
        <dbReference type="ARBA" id="ARBA00005988"/>
    </source>
</evidence>
<evidence type="ECO:0000256" key="18">
    <source>
        <dbReference type="SAM" id="MobiDB-lite"/>
    </source>
</evidence>
<dbReference type="GO" id="GO:0008270">
    <property type="term" value="F:zinc ion binding"/>
    <property type="evidence" value="ECO:0007669"/>
    <property type="project" value="InterPro"/>
</dbReference>
<keyword evidence="7" id="KW-0645">Protease</keyword>
<dbReference type="PANTHER" id="PTHR11705">
    <property type="entry name" value="PROTEASE FAMILY M14 CARBOXYPEPTIDASE A,B"/>
    <property type="match status" value="1"/>
</dbReference>
<keyword evidence="13" id="KW-0482">Metalloprotease</keyword>
<evidence type="ECO:0000256" key="2">
    <source>
        <dbReference type="ARBA" id="ARBA00003091"/>
    </source>
</evidence>
<dbReference type="SMART" id="SM00631">
    <property type="entry name" value="Zn_pept"/>
    <property type="match status" value="1"/>
</dbReference>
<organism evidence="20 21">
    <name type="scientific">Mortierella polycephala</name>
    <dbReference type="NCBI Taxonomy" id="41804"/>
    <lineage>
        <taxon>Eukaryota</taxon>
        <taxon>Fungi</taxon>
        <taxon>Fungi incertae sedis</taxon>
        <taxon>Mucoromycota</taxon>
        <taxon>Mortierellomycotina</taxon>
        <taxon>Mortierellomycetes</taxon>
        <taxon>Mortierellales</taxon>
        <taxon>Mortierellaceae</taxon>
        <taxon>Mortierella</taxon>
    </lineage>
</organism>
<comment type="caution">
    <text evidence="20">The sequence shown here is derived from an EMBL/GenBank/DDBJ whole genome shotgun (WGS) entry which is preliminary data.</text>
</comment>
<evidence type="ECO:0000313" key="20">
    <source>
        <dbReference type="EMBL" id="KAG0256614.1"/>
    </source>
</evidence>
<evidence type="ECO:0000256" key="17">
    <source>
        <dbReference type="PROSITE-ProRule" id="PRU01379"/>
    </source>
</evidence>
<evidence type="ECO:0000259" key="19">
    <source>
        <dbReference type="PROSITE" id="PS52035"/>
    </source>
</evidence>
<evidence type="ECO:0000256" key="14">
    <source>
        <dbReference type="ARBA" id="ARBA00023145"/>
    </source>
</evidence>
<evidence type="ECO:0000256" key="16">
    <source>
        <dbReference type="ARBA" id="ARBA00081330"/>
    </source>
</evidence>
<dbReference type="PANTHER" id="PTHR11705:SF143">
    <property type="entry name" value="SLL0236 PROTEIN"/>
    <property type="match status" value="1"/>
</dbReference>